<accession>A0A0E9U822</accession>
<dbReference type="EMBL" id="GBXM01046705">
    <property type="protein sequence ID" value="JAH61872.1"/>
    <property type="molecule type" value="Transcribed_RNA"/>
</dbReference>
<organism evidence="1">
    <name type="scientific">Anguilla anguilla</name>
    <name type="common">European freshwater eel</name>
    <name type="synonym">Muraena anguilla</name>
    <dbReference type="NCBI Taxonomy" id="7936"/>
    <lineage>
        <taxon>Eukaryota</taxon>
        <taxon>Metazoa</taxon>
        <taxon>Chordata</taxon>
        <taxon>Craniata</taxon>
        <taxon>Vertebrata</taxon>
        <taxon>Euteleostomi</taxon>
        <taxon>Actinopterygii</taxon>
        <taxon>Neopterygii</taxon>
        <taxon>Teleostei</taxon>
        <taxon>Anguilliformes</taxon>
        <taxon>Anguillidae</taxon>
        <taxon>Anguilla</taxon>
    </lineage>
</organism>
<evidence type="ECO:0000313" key="1">
    <source>
        <dbReference type="EMBL" id="JAH61872.1"/>
    </source>
</evidence>
<dbReference type="AlphaFoldDB" id="A0A0E9U822"/>
<reference evidence="1" key="1">
    <citation type="submission" date="2014-11" db="EMBL/GenBank/DDBJ databases">
        <authorList>
            <person name="Amaro Gonzalez C."/>
        </authorList>
    </citation>
    <scope>NUCLEOTIDE SEQUENCE</scope>
</reference>
<reference evidence="1" key="2">
    <citation type="journal article" date="2015" name="Fish Shellfish Immunol.">
        <title>Early steps in the European eel (Anguilla anguilla)-Vibrio vulnificus interaction in the gills: Role of the RtxA13 toxin.</title>
        <authorList>
            <person name="Callol A."/>
            <person name="Pajuelo D."/>
            <person name="Ebbesson L."/>
            <person name="Teles M."/>
            <person name="MacKenzie S."/>
            <person name="Amaro C."/>
        </authorList>
    </citation>
    <scope>NUCLEOTIDE SEQUENCE</scope>
</reference>
<protein>
    <submittedName>
        <fullName evidence="1">Uncharacterized protein</fullName>
    </submittedName>
</protein>
<proteinExistence type="predicted"/>
<sequence>MTHFMIPFIKVKVQGALIFRDPIVRLPYFLI</sequence>
<name>A0A0E9U822_ANGAN</name>